<gene>
    <name evidence="1" type="primary">THS1</name>
    <name evidence="1" type="ORF">M8818_000147</name>
</gene>
<dbReference type="EMBL" id="JAMKPW020000001">
    <property type="protein sequence ID" value="KAK8221980.1"/>
    <property type="molecule type" value="Genomic_DNA"/>
</dbReference>
<evidence type="ECO:0000313" key="2">
    <source>
        <dbReference type="Proteomes" id="UP001320706"/>
    </source>
</evidence>
<organism evidence="1 2">
    <name type="scientific">Zalaria obscura</name>
    <dbReference type="NCBI Taxonomy" id="2024903"/>
    <lineage>
        <taxon>Eukaryota</taxon>
        <taxon>Fungi</taxon>
        <taxon>Dikarya</taxon>
        <taxon>Ascomycota</taxon>
        <taxon>Pezizomycotina</taxon>
        <taxon>Dothideomycetes</taxon>
        <taxon>Dothideomycetidae</taxon>
        <taxon>Dothideales</taxon>
        <taxon>Zalariaceae</taxon>
        <taxon>Zalaria</taxon>
    </lineage>
</organism>
<name>A0ACC3SPK0_9PEZI</name>
<reference evidence="1" key="1">
    <citation type="submission" date="2024-02" db="EMBL/GenBank/DDBJ databases">
        <title>Metagenome Assembled Genome of Zalaria obscura JY119.</title>
        <authorList>
            <person name="Vighnesh L."/>
            <person name="Jagadeeshwari U."/>
            <person name="Venkata Ramana C."/>
            <person name="Sasikala C."/>
        </authorList>
    </citation>
    <scope>NUCLEOTIDE SEQUENCE</scope>
    <source>
        <strain evidence="1">JY119</strain>
    </source>
</reference>
<evidence type="ECO:0000313" key="1">
    <source>
        <dbReference type="EMBL" id="KAK8221980.1"/>
    </source>
</evidence>
<dbReference type="EC" id="6.1.1.3" evidence="1"/>
<comment type="caution">
    <text evidence="1">The sequence shown here is derived from an EMBL/GenBank/DDBJ whole genome shotgun (WGS) entry which is preliminary data.</text>
</comment>
<keyword evidence="2" id="KW-1185">Reference proteome</keyword>
<dbReference type="Proteomes" id="UP001320706">
    <property type="component" value="Unassembled WGS sequence"/>
</dbReference>
<protein>
    <submittedName>
        <fullName evidence="1">Threonyl-tRNA synthetase</fullName>
        <ecNumber evidence="1">6.1.1.3</ecNumber>
    </submittedName>
</protein>
<sequence length="776" mass="88715">MDAVKEQLQSAAEGVKNLTVSEQPEKAQKQVKKEKKKKGGDDGDARPLEMDPPPAYIAERNKIFDKVKAEYDAFVAAQPREDINVTLSSGDVRIGKSWETTPAEIARNISKSLFERTVIARVDGELWDLDRPLEKSCSLELLDFDHPEGKKVFWHSSAHVLGEASERRFGCSLCIGPPVDDGFYYEMSLPNNEPVQTSDWKPLEKIAEKIFKEKQPFERATLSKEQLLEMFAYNKYKQHIIKDKIPDGTSTTVYRCGPLIDLCRGPHIPHTGRIKAFAIMKNSASYFLGDAKNDSLQRIYGVSFPDKKQMEEHKHMLEEAAKRDHRKIGKEQELFFFHDMSPGSCFFLPHGMVIYNALQAFLRQEYWDRGYQEVMSPNMYNSALWKQSGHWQHYKDDMFTFDVEKDQWALKPMNCPGHCLLFGHRERSYRELPMRIADFGVLHRNEASGALSGLTRVRRFQQDDTHIFCTEDQVEQEILGLFDFLRTVYGKFGFTFKMKLSTRPEGHLGDIATWDKAEAQLTKALDEFVKEGGSQWELNPGDGAFYGPKIDITISDALKRDFQCATIQLDFQLPQQFNLEYRSADAAEAKPTDAAASKEKQEKGQIPSAPPAEPDSAAVAKPEGHYRRELTPGCQRPVMIHRAIYGSFERFIGILTEHFAGKWPFWISPRQVLVIPVMPSANDYVLEVQGILREKGMHCDVDTSGNTMQKKIRTGQLAQYNFIFVVGAQEKESRTVNIRNRDDQATQKMGELVPLDEAVEKLVKLRDERRLKTEML</sequence>
<accession>A0ACC3SPK0</accession>
<proteinExistence type="predicted"/>
<keyword evidence="1" id="KW-0436">Ligase</keyword>